<dbReference type="PROSITE" id="PS51635">
    <property type="entry name" value="PNPLA"/>
    <property type="match status" value="1"/>
</dbReference>
<feature type="domain" description="PNPLA" evidence="5">
    <location>
        <begin position="6"/>
        <end position="211"/>
    </location>
</feature>
<reference evidence="6 7" key="1">
    <citation type="submission" date="2018-12" db="EMBL/GenBank/DDBJ databases">
        <title>Complete genome sequence of Iodobacter sp. H11R3.</title>
        <authorList>
            <person name="Bae J.-W."/>
        </authorList>
    </citation>
    <scope>NUCLEOTIDE SEQUENCE [LARGE SCALE GENOMIC DNA]</scope>
    <source>
        <strain evidence="6 7">H11R3</strain>
    </source>
</reference>
<dbReference type="Pfam" id="PF01734">
    <property type="entry name" value="Patatin"/>
    <property type="match status" value="1"/>
</dbReference>
<dbReference type="GO" id="GO:0016020">
    <property type="term" value="C:membrane"/>
    <property type="evidence" value="ECO:0007669"/>
    <property type="project" value="TreeGrafter"/>
</dbReference>
<dbReference type="KEGG" id="iod:EJO50_06750"/>
<dbReference type="InterPro" id="IPR016035">
    <property type="entry name" value="Acyl_Trfase/lysoPLipase"/>
</dbReference>
<evidence type="ECO:0000259" key="5">
    <source>
        <dbReference type="PROSITE" id="PS51635"/>
    </source>
</evidence>
<protein>
    <recommendedName>
        <fullName evidence="5">PNPLA domain-containing protein</fullName>
    </recommendedName>
</protein>
<dbReference type="EMBL" id="CP034433">
    <property type="protein sequence ID" value="AZN36205.1"/>
    <property type="molecule type" value="Genomic_DNA"/>
</dbReference>
<feature type="short sequence motif" description="DGA/G" evidence="4">
    <location>
        <begin position="197"/>
        <end position="199"/>
    </location>
</feature>
<dbReference type="Proteomes" id="UP000282438">
    <property type="component" value="Chromosome"/>
</dbReference>
<accession>A0A3S8ZS13</accession>
<keyword evidence="1 4" id="KW-0378">Hydrolase</keyword>
<organism evidence="6 7">
    <name type="scientific">Iodobacter ciconiae</name>
    <dbReference type="NCBI Taxonomy" id="2496266"/>
    <lineage>
        <taxon>Bacteria</taxon>
        <taxon>Pseudomonadati</taxon>
        <taxon>Pseudomonadota</taxon>
        <taxon>Betaproteobacteria</taxon>
        <taxon>Neisseriales</taxon>
        <taxon>Chitinibacteraceae</taxon>
        <taxon>Iodobacter</taxon>
    </lineage>
</organism>
<dbReference type="GO" id="GO:0047499">
    <property type="term" value="F:calcium-independent phospholipase A2 activity"/>
    <property type="evidence" value="ECO:0007669"/>
    <property type="project" value="TreeGrafter"/>
</dbReference>
<keyword evidence="7" id="KW-1185">Reference proteome</keyword>
<gene>
    <name evidence="6" type="ORF">EJO50_06750</name>
</gene>
<sequence length="407" mass="45459">MKHHILSLDGGGTWALIQVKVLIKLYGAETRGHAVLKHFDLVAANSGGSIVAAALIEDFTLAEILDLFTCEPQRREIFNELPWYKKLNPLGLILPLPRFSTVQKYHALISVFKQYGTRWMRDVQIPGKNNQPVLFVFVSYDFDRDRAKFFRSWQSRAGAMTSPYRDISLVDAVHASSNAPIHFFDQPAQIAGGQYWDGGLTGYNNPVLAAATEAIAAGWEKDQIAILSIGTGNTMLPLLSAQNGNEPKALFKEKQISSIENDIKKLAATILADPPDSHTFLAHLLMGGYLPRVSAECPVTDSGLVRLNPLIQPNGNSERGWEMPDGLNEQQFSQLIKLDMAVIKQSDINLIVYFCELWMQDKVHNQAIRAGRDFICEIGFSKFSDAIKQWQTYTLLPLTGQHHDHSK</sequence>
<dbReference type="InterPro" id="IPR002641">
    <property type="entry name" value="PNPLA_dom"/>
</dbReference>
<dbReference type="AlphaFoldDB" id="A0A3S8ZS13"/>
<keyword evidence="3 4" id="KW-0443">Lipid metabolism</keyword>
<dbReference type="SUPFAM" id="SSF52151">
    <property type="entry name" value="FabD/lysophospholipase-like"/>
    <property type="match status" value="1"/>
</dbReference>
<feature type="active site" description="Proton acceptor" evidence="4">
    <location>
        <position position="197"/>
    </location>
</feature>
<dbReference type="GO" id="GO:0016042">
    <property type="term" value="P:lipid catabolic process"/>
    <property type="evidence" value="ECO:0007669"/>
    <property type="project" value="UniProtKB-UniRule"/>
</dbReference>
<evidence type="ECO:0000256" key="3">
    <source>
        <dbReference type="ARBA" id="ARBA00023098"/>
    </source>
</evidence>
<dbReference type="GO" id="GO:0019369">
    <property type="term" value="P:arachidonate metabolic process"/>
    <property type="evidence" value="ECO:0007669"/>
    <property type="project" value="TreeGrafter"/>
</dbReference>
<evidence type="ECO:0000256" key="2">
    <source>
        <dbReference type="ARBA" id="ARBA00022963"/>
    </source>
</evidence>
<proteinExistence type="predicted"/>
<keyword evidence="2 4" id="KW-0442">Lipid degradation</keyword>
<comment type="caution">
    <text evidence="4">Lacks conserved residue(s) required for the propagation of feature annotation.</text>
</comment>
<evidence type="ECO:0000313" key="6">
    <source>
        <dbReference type="EMBL" id="AZN36205.1"/>
    </source>
</evidence>
<dbReference type="OrthoDB" id="9807112at2"/>
<evidence type="ECO:0000256" key="4">
    <source>
        <dbReference type="PROSITE-ProRule" id="PRU01161"/>
    </source>
</evidence>
<dbReference type="PANTHER" id="PTHR24185">
    <property type="entry name" value="CALCIUM-INDEPENDENT PHOSPHOLIPASE A2-GAMMA"/>
    <property type="match status" value="1"/>
</dbReference>
<name>A0A3S8ZS13_9NEIS</name>
<dbReference type="RefSeq" id="WP_125972664.1">
    <property type="nucleotide sequence ID" value="NZ_CP034433.1"/>
</dbReference>
<evidence type="ECO:0000313" key="7">
    <source>
        <dbReference type="Proteomes" id="UP000282438"/>
    </source>
</evidence>
<evidence type="ECO:0000256" key="1">
    <source>
        <dbReference type="ARBA" id="ARBA00022801"/>
    </source>
</evidence>
<dbReference type="Gene3D" id="3.40.1090.10">
    <property type="entry name" value="Cytosolic phospholipase A2 catalytic domain"/>
    <property type="match status" value="1"/>
</dbReference>
<feature type="active site" description="Nucleophile" evidence="4">
    <location>
        <position position="46"/>
    </location>
</feature>
<dbReference type="PANTHER" id="PTHR24185:SF1">
    <property type="entry name" value="CALCIUM-INDEPENDENT PHOSPHOLIPASE A2-GAMMA"/>
    <property type="match status" value="1"/>
</dbReference>